<comment type="caution">
    <text evidence="2">The sequence shown here is derived from an EMBL/GenBank/DDBJ whole genome shotgun (WGS) entry which is preliminary data.</text>
</comment>
<accession>A0ABR3FQP7</accession>
<evidence type="ECO:0000256" key="1">
    <source>
        <dbReference type="SAM" id="SignalP"/>
    </source>
</evidence>
<dbReference type="EMBL" id="JBAHYK010000139">
    <property type="protein sequence ID" value="KAL0577771.1"/>
    <property type="molecule type" value="Genomic_DNA"/>
</dbReference>
<protein>
    <submittedName>
        <fullName evidence="2">Uncharacterized protein</fullName>
    </submittedName>
</protein>
<proteinExistence type="predicted"/>
<evidence type="ECO:0000313" key="2">
    <source>
        <dbReference type="EMBL" id="KAL0577771.1"/>
    </source>
</evidence>
<keyword evidence="1" id="KW-0732">Signal</keyword>
<feature type="signal peptide" evidence="1">
    <location>
        <begin position="1"/>
        <end position="18"/>
    </location>
</feature>
<dbReference type="Proteomes" id="UP001465976">
    <property type="component" value="Unassembled WGS sequence"/>
</dbReference>
<feature type="chain" id="PRO_5045674337" evidence="1">
    <location>
        <begin position="19"/>
        <end position="296"/>
    </location>
</feature>
<gene>
    <name evidence="2" type="ORF">V5O48_004229</name>
</gene>
<sequence length="296" mass="31348">MKGFFTALLLLPFLFAAAQDADDCPPGTELVQLENGEWRCRSTTIVCLGGDERQYTDIPSGAHLCCLPGNPLVIYDKDTRQGVCCGAEQVYAGTPPNGKCCPKGQILKDGECVPAPPPSTCQGCPAQPPGACQLKTACGDSTNNGLQFGKCYQLHLPNGKQLGRGVGAAVDQYTQDGFIQNIPYKVCKTTDDCGTGAVKATDNFFVQDLIGPSDGSKAAGWGSEKGGAHMQLTTDVKAAGVFNGKTSCSSCKCVVQLTSLGYACPFDNPGMTFWPNPKVTMKLQFLEIPCDGKFNF</sequence>
<keyword evidence="3" id="KW-1185">Reference proteome</keyword>
<name>A0ABR3FQP7_9AGAR</name>
<evidence type="ECO:0000313" key="3">
    <source>
        <dbReference type="Proteomes" id="UP001465976"/>
    </source>
</evidence>
<reference evidence="2 3" key="1">
    <citation type="submission" date="2024-02" db="EMBL/GenBank/DDBJ databases">
        <title>A draft genome for the cacao thread blight pathogen Marasmius crinis-equi.</title>
        <authorList>
            <person name="Cohen S.P."/>
            <person name="Baruah I.K."/>
            <person name="Amoako-Attah I."/>
            <person name="Bukari Y."/>
            <person name="Meinhardt L.W."/>
            <person name="Bailey B.A."/>
        </authorList>
    </citation>
    <scope>NUCLEOTIDE SEQUENCE [LARGE SCALE GENOMIC DNA]</scope>
    <source>
        <strain evidence="2 3">GH-76</strain>
    </source>
</reference>
<organism evidence="2 3">
    <name type="scientific">Marasmius crinis-equi</name>
    <dbReference type="NCBI Taxonomy" id="585013"/>
    <lineage>
        <taxon>Eukaryota</taxon>
        <taxon>Fungi</taxon>
        <taxon>Dikarya</taxon>
        <taxon>Basidiomycota</taxon>
        <taxon>Agaricomycotina</taxon>
        <taxon>Agaricomycetes</taxon>
        <taxon>Agaricomycetidae</taxon>
        <taxon>Agaricales</taxon>
        <taxon>Marasmiineae</taxon>
        <taxon>Marasmiaceae</taxon>
        <taxon>Marasmius</taxon>
    </lineage>
</organism>